<name>A0AB73GZR0_9XANT</name>
<proteinExistence type="predicted"/>
<organism evidence="1">
    <name type="scientific">Xanthomonas arboricola</name>
    <dbReference type="NCBI Taxonomy" id="56448"/>
    <lineage>
        <taxon>Bacteria</taxon>
        <taxon>Pseudomonadati</taxon>
        <taxon>Pseudomonadota</taxon>
        <taxon>Gammaproteobacteria</taxon>
        <taxon>Lysobacterales</taxon>
        <taxon>Lysobacteraceae</taxon>
        <taxon>Xanthomonas</taxon>
    </lineage>
</organism>
<dbReference type="AlphaFoldDB" id="A0AB73GZR0"/>
<accession>A0AB73GZR0</accession>
<dbReference type="RefSeq" id="WP_184578059.1">
    <property type="nucleotide sequence ID" value="NZ_JACIIQ010000013.1"/>
</dbReference>
<evidence type="ECO:0000313" key="1">
    <source>
        <dbReference type="EMBL" id="MBB5671466.1"/>
    </source>
</evidence>
<protein>
    <recommendedName>
        <fullName evidence="2">Apea-like HEPN domain-containing protein</fullName>
    </recommendedName>
</protein>
<dbReference type="EMBL" id="JACIIQ010000013">
    <property type="protein sequence ID" value="MBB5671466.1"/>
    <property type="molecule type" value="Genomic_DNA"/>
</dbReference>
<reference evidence="1" key="1">
    <citation type="submission" date="2020-08" db="EMBL/GenBank/DDBJ databases">
        <title>Studying the diversity of plant-associated saprophytic bacteria and their role in host health and plant-pathogen interactions.</title>
        <authorList>
            <person name="Potnis N."/>
        </authorList>
    </citation>
    <scope>NUCLEOTIDE SEQUENCE</scope>
    <source>
        <strain evidence="1">F21</strain>
    </source>
</reference>
<gene>
    <name evidence="1" type="ORF">FHR65_003041</name>
</gene>
<comment type="caution">
    <text evidence="1">The sequence shown here is derived from an EMBL/GenBank/DDBJ whole genome shotgun (WGS) entry which is preliminary data.</text>
</comment>
<dbReference type="Proteomes" id="UP000528595">
    <property type="component" value="Unassembled WGS sequence"/>
</dbReference>
<evidence type="ECO:0008006" key="2">
    <source>
        <dbReference type="Google" id="ProtNLM"/>
    </source>
</evidence>
<sequence length="338" mass="38100">MYLIETPVTAWIPVRTALWRDRIEASEAALADLSEALPSLVPIVRSGLSDVDAAIAEPPAMIRKRLSSSILVYARQVEFLRVKARYTLDRDAFNDQNPDRELDEDIFSAIAAMHLGEAMETLLMFSELSHPGRINTTQGIVVTPQGGNASVQAKSCFFQLWHPEENDPTWPAINTLQLQDVLSWVKGTSFFTNALAVSRIERSFAAFTQMVHIGPYKEGETLFRAMQSLEAFYCDGTGDLRKQLADKAALWVGRWEEPKNIVGHLYDMRSKFVHGGAKLQYWSDQADPWEEDEKHMRSFEHAVTLAARLAVATLQRCVTDRVHDIEWSYAVKTSRLGA</sequence>